<organism evidence="2 3">
    <name type="scientific">Aplysia californica</name>
    <name type="common">California sea hare</name>
    <dbReference type="NCBI Taxonomy" id="6500"/>
    <lineage>
        <taxon>Eukaryota</taxon>
        <taxon>Metazoa</taxon>
        <taxon>Spiralia</taxon>
        <taxon>Lophotrochozoa</taxon>
        <taxon>Mollusca</taxon>
        <taxon>Gastropoda</taxon>
        <taxon>Heterobranchia</taxon>
        <taxon>Euthyneura</taxon>
        <taxon>Tectipleura</taxon>
        <taxon>Aplysiida</taxon>
        <taxon>Aplysioidea</taxon>
        <taxon>Aplysiidae</taxon>
        <taxon>Aplysia</taxon>
    </lineage>
</organism>
<gene>
    <name evidence="3" type="primary">LOC106011716</name>
</gene>
<dbReference type="CDD" id="cd01671">
    <property type="entry name" value="CARD"/>
    <property type="match status" value="1"/>
</dbReference>
<keyword evidence="2" id="KW-1185">Reference proteome</keyword>
<dbReference type="PANTHER" id="PTHR15034">
    <property type="entry name" value="DEATH DOMAIN-CONTAINING PROTEIN CRADD"/>
    <property type="match status" value="1"/>
</dbReference>
<accession>A0ABM0ZZH7</accession>
<dbReference type="Gene3D" id="1.10.533.10">
    <property type="entry name" value="Death Domain, Fas"/>
    <property type="match status" value="1"/>
</dbReference>
<reference evidence="3" key="1">
    <citation type="submission" date="2025-08" db="UniProtKB">
        <authorList>
            <consortium name="RefSeq"/>
        </authorList>
    </citation>
    <scope>IDENTIFICATION</scope>
</reference>
<name>A0ABM0ZZH7_APLCA</name>
<sequence length="121" mass="14123">MNSQHWEKLRKNYRDIVESVEPLDVMPYLCEKSVLTFEERNQITGSGCTSELQMQELLTRLRSKKEEVHAFQHFVDALKTKDPYHDLAARICDTVSEADPSVRSRVDPRCVEDEVRNVLNE</sequence>
<feature type="non-terminal residue" evidence="3">
    <location>
        <position position="121"/>
    </location>
</feature>
<dbReference type="GeneID" id="106011716"/>
<evidence type="ECO:0000313" key="2">
    <source>
        <dbReference type="Proteomes" id="UP000694888"/>
    </source>
</evidence>
<dbReference type="SUPFAM" id="SSF47986">
    <property type="entry name" value="DEATH domain"/>
    <property type="match status" value="1"/>
</dbReference>
<dbReference type="Pfam" id="PF00619">
    <property type="entry name" value="CARD"/>
    <property type="match status" value="1"/>
</dbReference>
<dbReference type="PROSITE" id="PS50209">
    <property type="entry name" value="CARD"/>
    <property type="match status" value="1"/>
</dbReference>
<dbReference type="InterPro" id="IPR001315">
    <property type="entry name" value="CARD"/>
</dbReference>
<dbReference type="InterPro" id="IPR011029">
    <property type="entry name" value="DEATH-like_dom_sf"/>
</dbReference>
<dbReference type="PANTHER" id="PTHR15034:SF5">
    <property type="entry name" value="DEATH DOMAIN-CONTAINING PROTEIN CRADD"/>
    <property type="match status" value="1"/>
</dbReference>
<evidence type="ECO:0000259" key="1">
    <source>
        <dbReference type="PROSITE" id="PS50209"/>
    </source>
</evidence>
<dbReference type="InterPro" id="IPR037939">
    <property type="entry name" value="CRADD"/>
</dbReference>
<feature type="domain" description="CARD" evidence="1">
    <location>
        <begin position="1"/>
        <end position="85"/>
    </location>
</feature>
<dbReference type="Proteomes" id="UP000694888">
    <property type="component" value="Unplaced"/>
</dbReference>
<proteinExistence type="predicted"/>
<protein>
    <submittedName>
        <fullName evidence="3">Uncharacterized protein LOC106011716</fullName>
    </submittedName>
</protein>
<evidence type="ECO:0000313" key="3">
    <source>
        <dbReference type="RefSeq" id="XP_012937731.1"/>
    </source>
</evidence>
<dbReference type="RefSeq" id="XP_012937731.1">
    <property type="nucleotide sequence ID" value="XM_013082277.1"/>
</dbReference>